<dbReference type="AlphaFoldDB" id="I0YU32"/>
<gene>
    <name evidence="2" type="ORF">COCSUDRAFT_56348</name>
</gene>
<dbReference type="KEGG" id="csl:COCSUDRAFT_56348"/>
<dbReference type="Proteomes" id="UP000007264">
    <property type="component" value="Unassembled WGS sequence"/>
</dbReference>
<evidence type="ECO:0000313" key="3">
    <source>
        <dbReference type="Proteomes" id="UP000007264"/>
    </source>
</evidence>
<evidence type="ECO:0000256" key="1">
    <source>
        <dbReference type="SAM" id="MobiDB-lite"/>
    </source>
</evidence>
<dbReference type="RefSeq" id="XP_005646445.1">
    <property type="nucleotide sequence ID" value="XM_005646388.1"/>
</dbReference>
<protein>
    <submittedName>
        <fullName evidence="2">Uncharacterized protein</fullName>
    </submittedName>
</protein>
<reference evidence="2 3" key="1">
    <citation type="journal article" date="2012" name="Genome Biol.">
        <title>The genome of the polar eukaryotic microalga coccomyxa subellipsoidea reveals traits of cold adaptation.</title>
        <authorList>
            <person name="Blanc G."/>
            <person name="Agarkova I."/>
            <person name="Grimwood J."/>
            <person name="Kuo A."/>
            <person name="Brueggeman A."/>
            <person name="Dunigan D."/>
            <person name="Gurnon J."/>
            <person name="Ladunga I."/>
            <person name="Lindquist E."/>
            <person name="Lucas S."/>
            <person name="Pangilinan J."/>
            <person name="Proschold T."/>
            <person name="Salamov A."/>
            <person name="Schmutz J."/>
            <person name="Weeks D."/>
            <person name="Yamada T."/>
            <person name="Claverie J.M."/>
            <person name="Grigoriev I."/>
            <person name="Van Etten J."/>
            <person name="Lomsadze A."/>
            <person name="Borodovsky M."/>
        </authorList>
    </citation>
    <scope>NUCLEOTIDE SEQUENCE [LARGE SCALE GENOMIC DNA]</scope>
    <source>
        <strain evidence="2 3">C-169</strain>
    </source>
</reference>
<keyword evidence="3" id="KW-1185">Reference proteome</keyword>
<sequence length="371" mass="41800">MSPEEKKKLTAVLLLEKLKKKRVRVDGKRTNLYKLGKDIVREQQIEEVGGREPQIRDRPRGEVNDSIPGEKLRPGAYKMQLRPEEQAALPLDLLARGSHFSPHPIVGYLFGGRRDFAFGIYARADEACKLLKGKWGGLPRDDVIFRQDFYEDLLDNAHKLELTFMAQPVRPLPLRALRDDFINRISLGMRQVPGKPLLITQEPPPEEDLGQLQSLRNSFTEEELSHTGLVDKKGNLVPDSHFIFTALPNANFMAEMITPGRLKDRKSFMAGPFKSRRLTRAAFSTLLGPFSFDSQAKAQAGQAAVYVINGFKLGWDPENPNQVFADEDNKPVFPEPEVEVIAPVTQSFACEGGSPLLLRNIERRREISSST</sequence>
<dbReference type="GeneID" id="17039886"/>
<dbReference type="EMBL" id="AGSI01000011">
    <property type="protein sequence ID" value="EIE21901.1"/>
    <property type="molecule type" value="Genomic_DNA"/>
</dbReference>
<feature type="region of interest" description="Disordered" evidence="1">
    <location>
        <begin position="47"/>
        <end position="69"/>
    </location>
</feature>
<dbReference type="OrthoDB" id="546011at2759"/>
<accession>I0YU32</accession>
<name>I0YU32_COCSC</name>
<proteinExistence type="predicted"/>
<comment type="caution">
    <text evidence="2">The sequence shown here is derived from an EMBL/GenBank/DDBJ whole genome shotgun (WGS) entry which is preliminary data.</text>
</comment>
<organism evidence="2 3">
    <name type="scientific">Coccomyxa subellipsoidea (strain C-169)</name>
    <name type="common">Green microalga</name>
    <dbReference type="NCBI Taxonomy" id="574566"/>
    <lineage>
        <taxon>Eukaryota</taxon>
        <taxon>Viridiplantae</taxon>
        <taxon>Chlorophyta</taxon>
        <taxon>core chlorophytes</taxon>
        <taxon>Trebouxiophyceae</taxon>
        <taxon>Trebouxiophyceae incertae sedis</taxon>
        <taxon>Coccomyxaceae</taxon>
        <taxon>Coccomyxa</taxon>
        <taxon>Coccomyxa subellipsoidea</taxon>
    </lineage>
</organism>
<evidence type="ECO:0000313" key="2">
    <source>
        <dbReference type="EMBL" id="EIE21901.1"/>
    </source>
</evidence>